<sequence>MDAAKVEFKGKMYLGGKSKKKQAGHAKRNEIARLTVEQAPDGAASAWVESGWHKSDPAVEGSDQREHCTVDFKDEEGKTFMRGHVYRTVQPQNEPDT</sequence>
<dbReference type="AlphaFoldDB" id="W7M180"/>
<name>W7M180_GIBM7</name>
<reference evidence="1 2" key="1">
    <citation type="journal article" date="2010" name="Nature">
        <title>Comparative genomics reveals mobile pathogenicity chromosomes in Fusarium.</title>
        <authorList>
            <person name="Ma L.J."/>
            <person name="van der Does H.C."/>
            <person name="Borkovich K.A."/>
            <person name="Coleman J.J."/>
            <person name="Daboussi M.J."/>
            <person name="Di Pietro A."/>
            <person name="Dufresne M."/>
            <person name="Freitag M."/>
            <person name="Grabherr M."/>
            <person name="Henrissat B."/>
            <person name="Houterman P.M."/>
            <person name="Kang S."/>
            <person name="Shim W.B."/>
            <person name="Woloshuk C."/>
            <person name="Xie X."/>
            <person name="Xu J.R."/>
            <person name="Antoniw J."/>
            <person name="Baker S.E."/>
            <person name="Bluhm B.H."/>
            <person name="Breakspear A."/>
            <person name="Brown D.W."/>
            <person name="Butchko R.A."/>
            <person name="Chapman S."/>
            <person name="Coulson R."/>
            <person name="Coutinho P.M."/>
            <person name="Danchin E.G."/>
            <person name="Diener A."/>
            <person name="Gale L.R."/>
            <person name="Gardiner D.M."/>
            <person name="Goff S."/>
            <person name="Hammond-Kosack K.E."/>
            <person name="Hilburn K."/>
            <person name="Hua-Van A."/>
            <person name="Jonkers W."/>
            <person name="Kazan K."/>
            <person name="Kodira C.D."/>
            <person name="Koehrsen M."/>
            <person name="Kumar L."/>
            <person name="Lee Y.H."/>
            <person name="Li L."/>
            <person name="Manners J.M."/>
            <person name="Miranda-Saavedra D."/>
            <person name="Mukherjee M."/>
            <person name="Park G."/>
            <person name="Park J."/>
            <person name="Park S.Y."/>
            <person name="Proctor R.H."/>
            <person name="Regev A."/>
            <person name="Ruiz-Roldan M.C."/>
            <person name="Sain D."/>
            <person name="Sakthikumar S."/>
            <person name="Sykes S."/>
            <person name="Schwartz D.C."/>
            <person name="Turgeon B.G."/>
            <person name="Wapinski I."/>
            <person name="Yoder O."/>
            <person name="Young S."/>
            <person name="Zeng Q."/>
            <person name="Zhou S."/>
            <person name="Galagan J."/>
            <person name="Cuomo C.A."/>
            <person name="Kistler H.C."/>
            <person name="Rep M."/>
        </authorList>
    </citation>
    <scope>NUCLEOTIDE SEQUENCE [LARGE SCALE GENOMIC DNA]</scope>
    <source>
        <strain evidence="2">M3125 / FGSC 7600</strain>
    </source>
</reference>
<organism evidence="1 2">
    <name type="scientific">Gibberella moniliformis (strain M3125 / FGSC 7600)</name>
    <name type="common">Maize ear and stalk rot fungus</name>
    <name type="synonym">Fusarium verticillioides</name>
    <dbReference type="NCBI Taxonomy" id="334819"/>
    <lineage>
        <taxon>Eukaryota</taxon>
        <taxon>Fungi</taxon>
        <taxon>Dikarya</taxon>
        <taxon>Ascomycota</taxon>
        <taxon>Pezizomycotina</taxon>
        <taxon>Sordariomycetes</taxon>
        <taxon>Hypocreomycetidae</taxon>
        <taxon>Hypocreales</taxon>
        <taxon>Nectriaceae</taxon>
        <taxon>Fusarium</taxon>
        <taxon>Fusarium fujikuroi species complex</taxon>
    </lineage>
</organism>
<proteinExistence type="predicted"/>
<accession>W7M180</accession>
<dbReference type="GeneID" id="30072583"/>
<dbReference type="EMBL" id="DS022247">
    <property type="protein sequence ID" value="EWG44696.1"/>
    <property type="molecule type" value="Genomic_DNA"/>
</dbReference>
<dbReference type="KEGG" id="fvr:FVEG_15707"/>
<dbReference type="Proteomes" id="UP000009096">
    <property type="component" value="Chromosome 3"/>
</dbReference>
<protein>
    <submittedName>
        <fullName evidence="1">Uncharacterized protein</fullName>
    </submittedName>
</protein>
<dbReference type="RefSeq" id="XP_018750887.1">
    <property type="nucleotide sequence ID" value="XM_018904900.1"/>
</dbReference>
<gene>
    <name evidence="1" type="ORF">FVEG_15707</name>
</gene>
<evidence type="ECO:0000313" key="1">
    <source>
        <dbReference type="EMBL" id="EWG44696.1"/>
    </source>
</evidence>
<dbReference type="VEuPathDB" id="FungiDB:FVEG_15707"/>
<evidence type="ECO:0000313" key="2">
    <source>
        <dbReference type="Proteomes" id="UP000009096"/>
    </source>
</evidence>
<keyword evidence="2" id="KW-1185">Reference proteome</keyword>